<name>A0A6L3YYV4_BRUAN</name>
<dbReference type="EMBL" id="WBWS01000037">
    <property type="protein sequence ID" value="KAB2761358.1"/>
    <property type="molecule type" value="Genomic_DNA"/>
</dbReference>
<dbReference type="Pfam" id="PF18145">
    <property type="entry name" value="SAVED"/>
    <property type="match status" value="1"/>
</dbReference>
<proteinExistence type="predicted"/>
<feature type="domain" description="SMODS-associated and fused to various effectors" evidence="2">
    <location>
        <begin position="197"/>
        <end position="389"/>
    </location>
</feature>
<evidence type="ECO:0000313" key="4">
    <source>
        <dbReference type="Proteomes" id="UP000481876"/>
    </source>
</evidence>
<organism evidence="3 4">
    <name type="scientific">Brucella anthropi</name>
    <name type="common">Ochrobactrum anthropi</name>
    <dbReference type="NCBI Taxonomy" id="529"/>
    <lineage>
        <taxon>Bacteria</taxon>
        <taxon>Pseudomonadati</taxon>
        <taxon>Pseudomonadota</taxon>
        <taxon>Alphaproteobacteria</taxon>
        <taxon>Hyphomicrobiales</taxon>
        <taxon>Brucellaceae</taxon>
        <taxon>Brucella/Ochrobactrum group</taxon>
        <taxon>Brucella</taxon>
    </lineage>
</organism>
<keyword evidence="3" id="KW-0540">Nuclease</keyword>
<accession>A0A6L3YYV4</accession>
<dbReference type="AlphaFoldDB" id="A0A6L3YYV4"/>
<evidence type="ECO:0000256" key="1">
    <source>
        <dbReference type="SAM" id="MobiDB-lite"/>
    </source>
</evidence>
<dbReference type="NCBIfam" id="NF033611">
    <property type="entry name" value="SAVED"/>
    <property type="match status" value="1"/>
</dbReference>
<evidence type="ECO:0000259" key="2">
    <source>
        <dbReference type="Pfam" id="PF18145"/>
    </source>
</evidence>
<feature type="region of interest" description="Disordered" evidence="1">
    <location>
        <begin position="64"/>
        <end position="86"/>
    </location>
</feature>
<dbReference type="RefSeq" id="WP_114215394.1">
    <property type="nucleotide sequence ID" value="NZ_WBWS01000037.1"/>
</dbReference>
<evidence type="ECO:0000313" key="3">
    <source>
        <dbReference type="EMBL" id="KAB2761358.1"/>
    </source>
</evidence>
<keyword evidence="3" id="KW-0378">Hydrolase</keyword>
<protein>
    <submittedName>
        <fullName evidence="3">HNH endonuclease</fullName>
    </submittedName>
</protein>
<dbReference type="GO" id="GO:0004519">
    <property type="term" value="F:endonuclease activity"/>
    <property type="evidence" value="ECO:0007669"/>
    <property type="project" value="UniProtKB-KW"/>
</dbReference>
<gene>
    <name evidence="3" type="ORF">F9L04_23815</name>
</gene>
<dbReference type="InterPro" id="IPR040836">
    <property type="entry name" value="SAVED"/>
</dbReference>
<feature type="compositionally biased region" description="Basic and acidic residues" evidence="1">
    <location>
        <begin position="74"/>
        <end position="83"/>
    </location>
</feature>
<comment type="caution">
    <text evidence="3">The sequence shown here is derived from an EMBL/GenBank/DDBJ whole genome shotgun (WGS) entry which is preliminary data.</text>
</comment>
<dbReference type="CDD" id="cd00085">
    <property type="entry name" value="HNHc"/>
    <property type="match status" value="1"/>
</dbReference>
<dbReference type="InterPro" id="IPR003615">
    <property type="entry name" value="HNH_nuc"/>
</dbReference>
<sequence length="399" mass="44911">MDQGVLQEPQRNDKRNKRATLSANTRALVWARAAGRCHFCNTLLIGDLMTGNAGLNKAYIAHIVSDSPTGPRGNKKDSPRLADDPENLMLLCDPHHREIDGPKTRDNYSIDFLQGIKQKHEKRIAIVTSIREDRSCHIVRFAAGIGKNESPVSFERVKEALLPERYPADGNSIDLDVPDLGVADHDPRYWSLHQDLLRQKFAEKIRGRLERGEIQRLAVFALAPMPLLIELGRLLSDITDAEIRQLLREPKSWRWDDNATQFKLNRSKPENPKKAAAVALKLEISAPIDDARVQSSLDQDASIWSVSAVGANNDILRSPEHLQIWRQEVRSILEAIKNDHPDADILHVFPAIPLSCAVELGRVWMPKAHLPMKIYDQNRAKGGFVPTISVIHEVGEMVR</sequence>
<reference evidence="3 4" key="1">
    <citation type="submission" date="2019-09" db="EMBL/GenBank/DDBJ databases">
        <title>Taxonomic organization of the family Brucellaceae based on a phylogenomic approach.</title>
        <authorList>
            <person name="Leclercq S."/>
            <person name="Cloeckaert A."/>
            <person name="Zygmunt M.S."/>
        </authorList>
    </citation>
    <scope>NUCLEOTIDE SEQUENCE [LARGE SCALE GENOMIC DNA]</scope>
    <source>
        <strain evidence="3 4">LMG 3313</strain>
    </source>
</reference>
<dbReference type="Proteomes" id="UP000481876">
    <property type="component" value="Unassembled WGS sequence"/>
</dbReference>
<keyword evidence="3" id="KW-0255">Endonuclease</keyword>